<evidence type="ECO:0000256" key="2">
    <source>
        <dbReference type="SAM" id="Phobius"/>
    </source>
</evidence>
<dbReference type="AlphaFoldDB" id="A0A917BMU2"/>
<proteinExistence type="predicted"/>
<accession>A0A917BMU2</accession>
<feature type="transmembrane region" description="Helical" evidence="2">
    <location>
        <begin position="88"/>
        <end position="108"/>
    </location>
</feature>
<keyword evidence="2" id="KW-0812">Transmembrane</keyword>
<name>A0A917BMU2_9MICO</name>
<keyword evidence="2" id="KW-0472">Membrane</keyword>
<reference evidence="3" key="2">
    <citation type="submission" date="2020-09" db="EMBL/GenBank/DDBJ databases">
        <authorList>
            <person name="Sun Q."/>
            <person name="Zhou Y."/>
        </authorList>
    </citation>
    <scope>NUCLEOTIDE SEQUENCE</scope>
    <source>
        <strain evidence="3">CGMCC 1.12160</strain>
    </source>
</reference>
<protein>
    <recommendedName>
        <fullName evidence="5">Transmembrane protein (PGPGW)</fullName>
    </recommendedName>
</protein>
<dbReference type="Pfam" id="PF09656">
    <property type="entry name" value="PGPGW"/>
    <property type="match status" value="1"/>
</dbReference>
<dbReference type="EMBL" id="BMEM01000002">
    <property type="protein sequence ID" value="GGF51019.1"/>
    <property type="molecule type" value="Genomic_DNA"/>
</dbReference>
<keyword evidence="2" id="KW-1133">Transmembrane helix</keyword>
<feature type="transmembrane region" description="Helical" evidence="2">
    <location>
        <begin position="128"/>
        <end position="148"/>
    </location>
</feature>
<gene>
    <name evidence="3" type="ORF">GCM10011366_18530</name>
</gene>
<sequence length="197" mass="21632">MSARPLSLCPVRDFAAGAVKRLALETLGWTVLTLGVLALFLPGPGLLLTFAGLAILSTQYAWAKNLTEPVKLKALRGAAEGVETRLRVALSALVALTMSAIGVVWVLAPPAPDWWPLDERWWLFGGTPVGWTVLGSSLIAHVLLVYSVRRFHHRPAALAELGRMEAEHRRKVEARKADHHQHHRHDDHEHDHAAGDA</sequence>
<evidence type="ECO:0000256" key="1">
    <source>
        <dbReference type="SAM" id="MobiDB-lite"/>
    </source>
</evidence>
<feature type="compositionally biased region" description="Basic and acidic residues" evidence="1">
    <location>
        <begin position="184"/>
        <end position="197"/>
    </location>
</feature>
<evidence type="ECO:0000313" key="3">
    <source>
        <dbReference type="EMBL" id="GGF51019.1"/>
    </source>
</evidence>
<feature type="region of interest" description="Disordered" evidence="1">
    <location>
        <begin position="169"/>
        <end position="197"/>
    </location>
</feature>
<organism evidence="3 4">
    <name type="scientific">Ornithinimicrobium tianjinense</name>
    <dbReference type="NCBI Taxonomy" id="1195761"/>
    <lineage>
        <taxon>Bacteria</taxon>
        <taxon>Bacillati</taxon>
        <taxon>Actinomycetota</taxon>
        <taxon>Actinomycetes</taxon>
        <taxon>Micrococcales</taxon>
        <taxon>Ornithinimicrobiaceae</taxon>
        <taxon>Ornithinimicrobium</taxon>
    </lineage>
</organism>
<evidence type="ECO:0008006" key="5">
    <source>
        <dbReference type="Google" id="ProtNLM"/>
    </source>
</evidence>
<comment type="caution">
    <text evidence="3">The sequence shown here is derived from an EMBL/GenBank/DDBJ whole genome shotgun (WGS) entry which is preliminary data.</text>
</comment>
<evidence type="ECO:0000313" key="4">
    <source>
        <dbReference type="Proteomes" id="UP000605670"/>
    </source>
</evidence>
<dbReference type="InterPro" id="IPR019099">
    <property type="entry name" value="Uncharacterised_PGPGW_TM"/>
</dbReference>
<dbReference type="Proteomes" id="UP000605670">
    <property type="component" value="Unassembled WGS sequence"/>
</dbReference>
<reference evidence="3" key="1">
    <citation type="journal article" date="2014" name="Int. J. Syst. Evol. Microbiol.">
        <title>Complete genome sequence of Corynebacterium casei LMG S-19264T (=DSM 44701T), isolated from a smear-ripened cheese.</title>
        <authorList>
            <consortium name="US DOE Joint Genome Institute (JGI-PGF)"/>
            <person name="Walter F."/>
            <person name="Albersmeier A."/>
            <person name="Kalinowski J."/>
            <person name="Ruckert C."/>
        </authorList>
    </citation>
    <scope>NUCLEOTIDE SEQUENCE</scope>
    <source>
        <strain evidence="3">CGMCC 1.12160</strain>
    </source>
</reference>
<keyword evidence="4" id="KW-1185">Reference proteome</keyword>